<evidence type="ECO:0000256" key="3">
    <source>
        <dbReference type="ARBA" id="ARBA00022989"/>
    </source>
</evidence>
<dbReference type="NCBIfam" id="TIGR01352">
    <property type="entry name" value="tonB_Cterm"/>
    <property type="match status" value="1"/>
</dbReference>
<evidence type="ECO:0000259" key="6">
    <source>
        <dbReference type="PROSITE" id="PS52015"/>
    </source>
</evidence>
<protein>
    <submittedName>
        <fullName evidence="7">TonB family protein</fullName>
    </submittedName>
</protein>
<dbReference type="InterPro" id="IPR006260">
    <property type="entry name" value="TonB/TolA_C"/>
</dbReference>
<sequence>MPDEKTAATAAIEPESASPPPTPAQPPVPTARPVTASRQEADEKSGAADGQNRSERTASKGKKQNQAGTVAEDSYRSDVIRKLGRIYRGVPPSVQATARSNTVVTFVIGKRGNIDELRVLESSGSESFDKLVLGFVRKAAPFPPIPAKVGDSLEFTGAIGPF</sequence>
<gene>
    <name evidence="7" type="ORF">RFN28_06145</name>
</gene>
<evidence type="ECO:0000256" key="5">
    <source>
        <dbReference type="SAM" id="MobiDB-lite"/>
    </source>
</evidence>
<evidence type="ECO:0000256" key="1">
    <source>
        <dbReference type="ARBA" id="ARBA00004167"/>
    </source>
</evidence>
<evidence type="ECO:0000256" key="2">
    <source>
        <dbReference type="ARBA" id="ARBA00022692"/>
    </source>
</evidence>
<keyword evidence="4" id="KW-0472">Membrane</keyword>
<comment type="caution">
    <text evidence="7">The sequence shown here is derived from an EMBL/GenBank/DDBJ whole genome shotgun (WGS) entry which is preliminary data.</text>
</comment>
<evidence type="ECO:0000313" key="8">
    <source>
        <dbReference type="Proteomes" id="UP001287059"/>
    </source>
</evidence>
<name>A0ABU4XWQ3_9HYPH</name>
<keyword evidence="3" id="KW-1133">Transmembrane helix</keyword>
<feature type="domain" description="TonB C-terminal" evidence="6">
    <location>
        <begin position="74"/>
        <end position="162"/>
    </location>
</feature>
<keyword evidence="2" id="KW-0812">Transmembrane</keyword>
<dbReference type="Gene3D" id="3.30.1150.10">
    <property type="match status" value="1"/>
</dbReference>
<feature type="compositionally biased region" description="Pro residues" evidence="5">
    <location>
        <begin position="17"/>
        <end position="30"/>
    </location>
</feature>
<evidence type="ECO:0000256" key="4">
    <source>
        <dbReference type="ARBA" id="ARBA00023136"/>
    </source>
</evidence>
<comment type="subcellular location">
    <subcellularLocation>
        <location evidence="1">Membrane</location>
        <topology evidence="1">Single-pass membrane protein</topology>
    </subcellularLocation>
</comment>
<dbReference type="SUPFAM" id="SSF74653">
    <property type="entry name" value="TolA/TonB C-terminal domain"/>
    <property type="match status" value="1"/>
</dbReference>
<accession>A0ABU4XWQ3</accession>
<feature type="compositionally biased region" description="Basic and acidic residues" evidence="5">
    <location>
        <begin position="39"/>
        <end position="58"/>
    </location>
</feature>
<feature type="region of interest" description="Disordered" evidence="5">
    <location>
        <begin position="1"/>
        <end position="73"/>
    </location>
</feature>
<evidence type="ECO:0000313" key="7">
    <source>
        <dbReference type="EMBL" id="MDX8478059.1"/>
    </source>
</evidence>
<dbReference type="RefSeq" id="WP_320286480.1">
    <property type="nucleotide sequence ID" value="NZ_JAVIIW010000005.1"/>
</dbReference>
<dbReference type="InterPro" id="IPR037682">
    <property type="entry name" value="TonB_C"/>
</dbReference>
<dbReference type="Proteomes" id="UP001287059">
    <property type="component" value="Unassembled WGS sequence"/>
</dbReference>
<dbReference type="PROSITE" id="PS52015">
    <property type="entry name" value="TONB_CTD"/>
    <property type="match status" value="1"/>
</dbReference>
<dbReference type="Pfam" id="PF13103">
    <property type="entry name" value="TonB_2"/>
    <property type="match status" value="1"/>
</dbReference>
<feature type="compositionally biased region" description="Low complexity" evidence="5">
    <location>
        <begin position="7"/>
        <end position="16"/>
    </location>
</feature>
<reference evidence="7 8" key="1">
    <citation type="submission" date="2023-08" db="EMBL/GenBank/DDBJ databases">
        <title>Implementing the SeqCode for naming new Mesorhizobium species isolated from Vachellia karroo root nodules.</title>
        <authorList>
            <person name="Van Lill M."/>
        </authorList>
    </citation>
    <scope>NUCLEOTIDE SEQUENCE [LARGE SCALE GENOMIC DNA]</scope>
    <source>
        <strain evidence="7 8">VK24D</strain>
    </source>
</reference>
<dbReference type="EMBL" id="JAVIIW010000005">
    <property type="protein sequence ID" value="MDX8478059.1"/>
    <property type="molecule type" value="Genomic_DNA"/>
</dbReference>
<organism evidence="7 8">
    <name type="scientific">Mesorhizobium album</name>
    <dbReference type="NCBI Taxonomy" id="3072314"/>
    <lineage>
        <taxon>Bacteria</taxon>
        <taxon>Pseudomonadati</taxon>
        <taxon>Pseudomonadota</taxon>
        <taxon>Alphaproteobacteria</taxon>
        <taxon>Hyphomicrobiales</taxon>
        <taxon>Phyllobacteriaceae</taxon>
        <taxon>Mesorhizobium</taxon>
    </lineage>
</organism>
<proteinExistence type="predicted"/>
<keyword evidence="8" id="KW-1185">Reference proteome</keyword>